<dbReference type="GO" id="GO:0016787">
    <property type="term" value="F:hydrolase activity"/>
    <property type="evidence" value="ECO:0007669"/>
    <property type="project" value="InterPro"/>
</dbReference>
<feature type="domain" description="S-Me-THD-like C-terminal" evidence="4">
    <location>
        <begin position="773"/>
        <end position="984"/>
    </location>
</feature>
<dbReference type="Gene3D" id="3.40.1610.10">
    <property type="entry name" value="CV3147-like domain"/>
    <property type="match status" value="1"/>
</dbReference>
<evidence type="ECO:0000313" key="6">
    <source>
        <dbReference type="Proteomes" id="UP000193986"/>
    </source>
</evidence>
<dbReference type="InterPro" id="IPR010318">
    <property type="entry name" value="S-Me-THD_N"/>
</dbReference>
<reference evidence="5 6" key="1">
    <citation type="submission" date="2016-07" db="EMBL/GenBank/DDBJ databases">
        <title>Pervasive Adenine N6-methylation of Active Genes in Fungi.</title>
        <authorList>
            <consortium name="DOE Joint Genome Institute"/>
            <person name="Mondo S.J."/>
            <person name="Dannebaum R.O."/>
            <person name="Kuo R.C."/>
            <person name="Labutti K."/>
            <person name="Haridas S."/>
            <person name="Kuo A."/>
            <person name="Salamov A."/>
            <person name="Ahrendt S.R."/>
            <person name="Lipzen A."/>
            <person name="Sullivan W."/>
            <person name="Andreopoulos W.B."/>
            <person name="Clum A."/>
            <person name="Lindquist E."/>
            <person name="Daum C."/>
            <person name="Ramamoorthy G.K."/>
            <person name="Gryganskyi A."/>
            <person name="Culley D."/>
            <person name="Magnuson J.K."/>
            <person name="James T.Y."/>
            <person name="O'Malley M.A."/>
            <person name="Stajich J.E."/>
            <person name="Spatafora J.W."/>
            <person name="Visel A."/>
            <person name="Grigoriev I.V."/>
        </authorList>
    </citation>
    <scope>NUCLEOTIDE SEQUENCE [LARGE SCALE GENOMIC DNA]</scope>
    <source>
        <strain evidence="5 6">68-887.2</strain>
    </source>
</reference>
<dbReference type="InterPro" id="IPR002821">
    <property type="entry name" value="Hydantoinase_A"/>
</dbReference>
<dbReference type="Gene3D" id="3.30.420.40">
    <property type="match status" value="1"/>
</dbReference>
<protein>
    <submittedName>
        <fullName evidence="5">Putative hydantoinase</fullName>
    </submittedName>
</protein>
<dbReference type="Proteomes" id="UP000193986">
    <property type="component" value="Unassembled WGS sequence"/>
</dbReference>
<dbReference type="PANTHER" id="PTHR11365">
    <property type="entry name" value="5-OXOPROLINASE RELATED"/>
    <property type="match status" value="1"/>
</dbReference>
<feature type="domain" description="Hydantoinase/oxoprolinase N-terminal" evidence="2">
    <location>
        <begin position="8"/>
        <end position="186"/>
    </location>
</feature>
<organism evidence="5 6">
    <name type="scientific">Naematelia encephala</name>
    <dbReference type="NCBI Taxonomy" id="71784"/>
    <lineage>
        <taxon>Eukaryota</taxon>
        <taxon>Fungi</taxon>
        <taxon>Dikarya</taxon>
        <taxon>Basidiomycota</taxon>
        <taxon>Agaricomycotina</taxon>
        <taxon>Tremellomycetes</taxon>
        <taxon>Tremellales</taxon>
        <taxon>Naemateliaceae</taxon>
        <taxon>Naematelia</taxon>
    </lineage>
</organism>
<evidence type="ECO:0000259" key="1">
    <source>
        <dbReference type="Pfam" id="PF01968"/>
    </source>
</evidence>
<comment type="caution">
    <text evidence="5">The sequence shown here is derived from an EMBL/GenBank/DDBJ whole genome shotgun (WGS) entry which is preliminary data.</text>
</comment>
<name>A0A1Y2B7G2_9TREE</name>
<dbReference type="Pfam" id="PF20906">
    <property type="entry name" value="S-Me-THD_C"/>
    <property type="match status" value="1"/>
</dbReference>
<sequence length="998" mass="105714">MTVVKSLRIGVDVGGTNTDAVILDLTPGSSQPVLSSCKAPTTPDVTLGIQMAVQGCLKKASIDKSRLQAVAIGTTSFVNSLIERNAKKLERVAVIRLCGPFSRLTPPFVAFPYELRAVLEGPVFFAEGGLQVDGREISQVDVAEIRGICEEIKRQGIKTVAVSAVYSPIDGTIKQEETVRAIIKAELPDVKVTISKEVANLGLLERENATILNAALLSFASLTVAGFEDSTRALQLDCPLFLTSNDGTLMTCEQAARFPIKTFSSGPTNSMRGANFLARLASGGSRKETALVVDVGGTTTEIGVLLPTGFPRQAAAHHELCGVPLNFSMPHVHSFGLGGGSRVRKDGTGKLTIGPDSVGYEIQQSLSFGGKVFTATDVAVALGKAKGVGDPSLVTDLDRADVEAAEARMKVMIELAIDAMKTNTQDVPVYLVGGGAILVPDSLKGVSNVHRFPFYDAANAVGAACAEVSAVVDTFEDTSKLSVGQVQKLVEQRTIDKAIANGASAETCKVVESEAIPIAYTSGRCRFYVKAAGEWTGAGSIAASSAEESAGLIPSNGHSSEALTPIEPVNLKRKLPTVDNILQAADMLAYKPNVSNGEWSLSETDLEWIATGCYILGCGGGGSPQHDFLALREMVRRGETCKVIDLSAMSADGEIIWGGGIGSPEVSSERLMGEEYNEAVQELISFMNLKKVTALAALEIGGGNGMINMISGASSYFNLPVIDGDFMGRAYPTGWQTTPNVYDTGNKGELLLPASMSSGDGSVVFITKAKHYREVDSILRAGCVEMGTHAGSACRPLNKEQCEVMMIKNTISQAWRLGRAVALANKQAQIGNIGPILVDALGGSSTAKVLFHGKIVAVKRTMYKGHTVGELVIQALAVEEEEDSDEDASTKLRFQGQMTIPFKNENLFCKHTVDGESKIVAGVPDLIAVLDSQNGSALGTPDYKYGLRVLVLGVTAAPQWTDTPRGLEIGALPAFGYDIPYEPLGKYVKPRSVIEEYS</sequence>
<dbReference type="Gene3D" id="2.40.390.10">
    <property type="entry name" value="CV3147-like"/>
    <property type="match status" value="1"/>
</dbReference>
<dbReference type="InterPro" id="IPR043129">
    <property type="entry name" value="ATPase_NBD"/>
</dbReference>
<evidence type="ECO:0000259" key="3">
    <source>
        <dbReference type="Pfam" id="PF06032"/>
    </source>
</evidence>
<dbReference type="InParanoid" id="A0A1Y2B7G2"/>
<dbReference type="InterPro" id="IPR045079">
    <property type="entry name" value="Oxoprolinase-like"/>
</dbReference>
<keyword evidence="6" id="KW-1185">Reference proteome</keyword>
<feature type="domain" description="Hydantoinase A/oxoprolinase" evidence="1">
    <location>
        <begin position="206"/>
        <end position="384"/>
    </location>
</feature>
<dbReference type="EMBL" id="MCFC01000018">
    <property type="protein sequence ID" value="ORY30778.1"/>
    <property type="molecule type" value="Genomic_DNA"/>
</dbReference>
<dbReference type="SUPFAM" id="SSF160991">
    <property type="entry name" value="CV3147-like"/>
    <property type="match status" value="1"/>
</dbReference>
<proteinExistence type="predicted"/>
<dbReference type="SUPFAM" id="SSF53067">
    <property type="entry name" value="Actin-like ATPase domain"/>
    <property type="match status" value="2"/>
</dbReference>
<evidence type="ECO:0000259" key="2">
    <source>
        <dbReference type="Pfam" id="PF05378"/>
    </source>
</evidence>
<evidence type="ECO:0000259" key="4">
    <source>
        <dbReference type="Pfam" id="PF20906"/>
    </source>
</evidence>
<gene>
    <name evidence="5" type="ORF">BCR39DRAFT_528274</name>
</gene>
<dbReference type="InterPro" id="IPR024071">
    <property type="entry name" value="S-Me-THD_C_sf"/>
</dbReference>
<dbReference type="InterPro" id="IPR048350">
    <property type="entry name" value="S-Me-THD-like_C"/>
</dbReference>
<dbReference type="FunFam" id="3.40.1610.10:FF:000001">
    <property type="entry name" value="Hydantoinase, putative"/>
    <property type="match status" value="1"/>
</dbReference>
<dbReference type="Pfam" id="PF01968">
    <property type="entry name" value="Hydantoinase_A"/>
    <property type="match status" value="1"/>
</dbReference>
<evidence type="ECO:0000313" key="5">
    <source>
        <dbReference type="EMBL" id="ORY30778.1"/>
    </source>
</evidence>
<accession>A0A1Y2B7G2</accession>
<dbReference type="OrthoDB" id="5404895at2759"/>
<dbReference type="Pfam" id="PF05378">
    <property type="entry name" value="Hydant_A_N"/>
    <property type="match status" value="1"/>
</dbReference>
<dbReference type="AlphaFoldDB" id="A0A1Y2B7G2"/>
<dbReference type="InterPro" id="IPR027479">
    <property type="entry name" value="S-Me-THD_N_sf"/>
</dbReference>
<dbReference type="PANTHER" id="PTHR11365:SF10">
    <property type="entry name" value="HYDANTOINASE_OXOPROLINASE"/>
    <property type="match status" value="1"/>
</dbReference>
<dbReference type="Pfam" id="PF06032">
    <property type="entry name" value="S-Me-THD_N"/>
    <property type="match status" value="1"/>
</dbReference>
<dbReference type="InterPro" id="IPR008040">
    <property type="entry name" value="Hydant_A_N"/>
</dbReference>
<feature type="domain" description="S-Me-THD N-terminal" evidence="3">
    <location>
        <begin position="604"/>
        <end position="767"/>
    </location>
</feature>